<evidence type="ECO:0000259" key="4">
    <source>
        <dbReference type="PROSITE" id="PS50949"/>
    </source>
</evidence>
<dbReference type="SUPFAM" id="SSF46785">
    <property type="entry name" value="Winged helix' DNA-binding domain"/>
    <property type="match status" value="1"/>
</dbReference>
<reference evidence="5 6" key="1">
    <citation type="submission" date="2014-08" db="EMBL/GenBank/DDBJ databases">
        <title>Complete genome sequence of Corynebacterium aquilae S-613T(T) (=DSM 44791(T)), isolated from the choana of a healthy golden eagle.</title>
        <authorList>
            <person name="Ruckert C."/>
            <person name="Albersmeier A."/>
            <person name="Winkler A."/>
            <person name="Kalinowski J."/>
        </authorList>
    </citation>
    <scope>NUCLEOTIDE SEQUENCE [LARGE SCALE GENOMIC DNA]</scope>
    <source>
        <strain evidence="5 6">S-613</strain>
    </source>
</reference>
<dbReference type="PROSITE" id="PS50949">
    <property type="entry name" value="HTH_GNTR"/>
    <property type="match status" value="1"/>
</dbReference>
<dbReference type="PANTHER" id="PTHR43537">
    <property type="entry name" value="TRANSCRIPTIONAL REGULATOR, GNTR FAMILY"/>
    <property type="match status" value="1"/>
</dbReference>
<dbReference type="InterPro" id="IPR008920">
    <property type="entry name" value="TF_FadR/GntR_C"/>
</dbReference>
<evidence type="ECO:0000313" key="6">
    <source>
        <dbReference type="Proteomes" id="UP000185478"/>
    </source>
</evidence>
<dbReference type="Gene3D" id="1.10.10.10">
    <property type="entry name" value="Winged helix-like DNA-binding domain superfamily/Winged helix DNA-binding domain"/>
    <property type="match status" value="1"/>
</dbReference>
<evidence type="ECO:0000313" key="5">
    <source>
        <dbReference type="EMBL" id="APT84971.1"/>
    </source>
</evidence>
<dbReference type="PANTHER" id="PTHR43537:SF54">
    <property type="entry name" value="TRANSCRIPTIONAL REGULATOR, GNTR FAMILY"/>
    <property type="match status" value="1"/>
</dbReference>
<dbReference type="KEGG" id="caqu:CAQU_07680"/>
<dbReference type="GO" id="GO:0003700">
    <property type="term" value="F:DNA-binding transcription factor activity"/>
    <property type="evidence" value="ECO:0007669"/>
    <property type="project" value="InterPro"/>
</dbReference>
<keyword evidence="1" id="KW-0805">Transcription regulation</keyword>
<keyword evidence="3" id="KW-0804">Transcription</keyword>
<dbReference type="InterPro" id="IPR036388">
    <property type="entry name" value="WH-like_DNA-bd_sf"/>
</dbReference>
<dbReference type="Pfam" id="PF00392">
    <property type="entry name" value="GntR"/>
    <property type="match status" value="1"/>
</dbReference>
<dbReference type="GO" id="GO:0003677">
    <property type="term" value="F:DNA binding"/>
    <property type="evidence" value="ECO:0007669"/>
    <property type="project" value="UniProtKB-KW"/>
</dbReference>
<dbReference type="OrthoDB" id="7989071at2"/>
<dbReference type="SMART" id="SM00345">
    <property type="entry name" value="HTH_GNTR"/>
    <property type="match status" value="1"/>
</dbReference>
<dbReference type="InterPro" id="IPR000524">
    <property type="entry name" value="Tscrpt_reg_HTH_GntR"/>
</dbReference>
<dbReference type="AlphaFoldDB" id="A0A1L7CGH6"/>
<evidence type="ECO:0000256" key="1">
    <source>
        <dbReference type="ARBA" id="ARBA00023015"/>
    </source>
</evidence>
<dbReference type="Proteomes" id="UP000185478">
    <property type="component" value="Chromosome"/>
</dbReference>
<sequence>MKNQGRIPRKTLAEQIRDEITEYIIQEGLDAGDPIPTEAQLVEITGASRSSVREALKVMETMGIVTIKRGHGTFVADTSLDALTAQLSFGAQRGLQDGCTVLFETVQLREILEQGLARQLCIIPNIDLTPARIALLSMQRDADEHGDISPEHDRSFHTGLYQSLGNSLVTPLLGSFFDVYQTVDLGPAGTAPASESVRRHADIVNAIEARDADAAAFAVTRHFDIIRRRLSEHVSSATNK</sequence>
<evidence type="ECO:0000256" key="2">
    <source>
        <dbReference type="ARBA" id="ARBA00023125"/>
    </source>
</evidence>
<dbReference type="PRINTS" id="PR00035">
    <property type="entry name" value="HTHGNTR"/>
</dbReference>
<feature type="domain" description="HTH gntR-type" evidence="4">
    <location>
        <begin position="10"/>
        <end position="78"/>
    </location>
</feature>
<dbReference type="InterPro" id="IPR011711">
    <property type="entry name" value="GntR_C"/>
</dbReference>
<dbReference type="EMBL" id="CP009245">
    <property type="protein sequence ID" value="APT84971.1"/>
    <property type="molecule type" value="Genomic_DNA"/>
</dbReference>
<dbReference type="STRING" id="1431546.CAQU_07680"/>
<keyword evidence="2" id="KW-0238">DNA-binding</keyword>
<evidence type="ECO:0000256" key="3">
    <source>
        <dbReference type="ARBA" id="ARBA00023163"/>
    </source>
</evidence>
<dbReference type="Gene3D" id="1.20.120.530">
    <property type="entry name" value="GntR ligand-binding domain-like"/>
    <property type="match status" value="1"/>
</dbReference>
<dbReference type="SMART" id="SM00895">
    <property type="entry name" value="FCD"/>
    <property type="match status" value="1"/>
</dbReference>
<organism evidence="5 6">
    <name type="scientific">Corynebacterium aquilae DSM 44791</name>
    <dbReference type="NCBI Taxonomy" id="1431546"/>
    <lineage>
        <taxon>Bacteria</taxon>
        <taxon>Bacillati</taxon>
        <taxon>Actinomycetota</taxon>
        <taxon>Actinomycetes</taxon>
        <taxon>Mycobacteriales</taxon>
        <taxon>Corynebacteriaceae</taxon>
        <taxon>Corynebacterium</taxon>
    </lineage>
</organism>
<dbReference type="SUPFAM" id="SSF48008">
    <property type="entry name" value="GntR ligand-binding domain-like"/>
    <property type="match status" value="1"/>
</dbReference>
<keyword evidence="6" id="KW-1185">Reference proteome</keyword>
<accession>A0A1L7CGH6</accession>
<dbReference type="InterPro" id="IPR036390">
    <property type="entry name" value="WH_DNA-bd_sf"/>
</dbReference>
<proteinExistence type="predicted"/>
<protein>
    <recommendedName>
        <fullName evidence="4">HTH gntR-type domain-containing protein</fullName>
    </recommendedName>
</protein>
<dbReference type="Pfam" id="PF07729">
    <property type="entry name" value="FCD"/>
    <property type="match status" value="1"/>
</dbReference>
<name>A0A1L7CGH6_9CORY</name>
<dbReference type="CDD" id="cd07377">
    <property type="entry name" value="WHTH_GntR"/>
    <property type="match status" value="1"/>
</dbReference>
<dbReference type="RefSeq" id="WP_075726583.1">
    <property type="nucleotide sequence ID" value="NZ_CP009245.1"/>
</dbReference>
<gene>
    <name evidence="5" type="ORF">CAQU_07680</name>
</gene>